<evidence type="ECO:0000313" key="3">
    <source>
        <dbReference type="Ensembl" id="ENSSMRP00000014837.1"/>
    </source>
</evidence>
<dbReference type="AlphaFoldDB" id="A0A8D0BYY1"/>
<name>A0A8D0BYY1_SALMN</name>
<keyword evidence="1" id="KW-0175">Coiled coil</keyword>
<organism evidence="3 4">
    <name type="scientific">Salvator merianae</name>
    <name type="common">Argentine black and white tegu</name>
    <name type="synonym">Tupinambis merianae</name>
    <dbReference type="NCBI Taxonomy" id="96440"/>
    <lineage>
        <taxon>Eukaryota</taxon>
        <taxon>Metazoa</taxon>
        <taxon>Chordata</taxon>
        <taxon>Craniata</taxon>
        <taxon>Vertebrata</taxon>
        <taxon>Euteleostomi</taxon>
        <taxon>Lepidosauria</taxon>
        <taxon>Squamata</taxon>
        <taxon>Bifurcata</taxon>
        <taxon>Unidentata</taxon>
        <taxon>Episquamata</taxon>
        <taxon>Laterata</taxon>
        <taxon>Teiioidea</taxon>
        <taxon>Teiidae</taxon>
        <taxon>Salvator</taxon>
    </lineage>
</organism>
<reference evidence="3" key="1">
    <citation type="submission" date="2025-08" db="UniProtKB">
        <authorList>
            <consortium name="Ensembl"/>
        </authorList>
    </citation>
    <scope>IDENTIFICATION</scope>
</reference>
<evidence type="ECO:0000256" key="1">
    <source>
        <dbReference type="SAM" id="Coils"/>
    </source>
</evidence>
<feature type="region of interest" description="Disordered" evidence="2">
    <location>
        <begin position="373"/>
        <end position="401"/>
    </location>
</feature>
<feature type="coiled-coil region" evidence="1">
    <location>
        <begin position="491"/>
        <end position="525"/>
    </location>
</feature>
<accession>A0A8D0BYY1</accession>
<protein>
    <recommendedName>
        <fullName evidence="5">Cilia- and flagella-associated protein 99</fullName>
    </recommendedName>
</protein>
<dbReference type="Proteomes" id="UP000694421">
    <property type="component" value="Unplaced"/>
</dbReference>
<dbReference type="GeneTree" id="ENSGT00500000045231"/>
<dbReference type="Ensembl" id="ENSSMRT00000017280.1">
    <property type="protein sequence ID" value="ENSSMRP00000014837.1"/>
    <property type="gene ID" value="ENSSMRG00000011548.1"/>
</dbReference>
<feature type="compositionally biased region" description="Basic and acidic residues" evidence="2">
    <location>
        <begin position="376"/>
        <end position="398"/>
    </location>
</feature>
<evidence type="ECO:0008006" key="5">
    <source>
        <dbReference type="Google" id="ProtNLM"/>
    </source>
</evidence>
<dbReference type="OMA" id="VQDGRYC"/>
<dbReference type="PANTHER" id="PTHR34649">
    <property type="entry name" value="CILIA- AND FLAGELLA-ASSOCIATED PROTEIN 99"/>
    <property type="match status" value="1"/>
</dbReference>
<evidence type="ECO:0000313" key="4">
    <source>
        <dbReference type="Proteomes" id="UP000694421"/>
    </source>
</evidence>
<reference evidence="3" key="2">
    <citation type="submission" date="2025-09" db="UniProtKB">
        <authorList>
            <consortium name="Ensembl"/>
        </authorList>
    </citation>
    <scope>IDENTIFICATION</scope>
</reference>
<dbReference type="InterPro" id="IPR039341">
    <property type="entry name" value="CFAP99"/>
</dbReference>
<keyword evidence="4" id="KW-1185">Reference proteome</keyword>
<dbReference type="PANTHER" id="PTHR34649:SF1">
    <property type="entry name" value="CILIA- AND FLAGELLA-ASSOCIATED PROTEIN 99"/>
    <property type="match status" value="1"/>
</dbReference>
<evidence type="ECO:0000256" key="2">
    <source>
        <dbReference type="SAM" id="MobiDB-lite"/>
    </source>
</evidence>
<proteinExistence type="predicted"/>
<sequence length="660" mass="77962">MKMASLFRPFEIVIQRLNQFDPENENMGHFLDESAKLIQAYNFTEETLIIATLFGCIKYKPLLDVVVNAYYVRDGKHCKVSEHNLYIIVCYLATFQLEELGLQQFRKIIKSMGTAKICKFLRFYFNEVNLCTWISDEWSQIYDSVYVKDNWIDPLLKRKPKIHQLIDQLTERLSTCTIAASEVTKPKEFILTTPKPRTILIPDLIPQKEKTKSVPESTYRPPRLIQRLEKIKLKNRWKAEERLLEASFNQFTSAVPKLDHKCALINEMPKYEKKFQAQKIIGDIDNVPVKLNATAILREDVLYQRKVEQELERIEHLLRGAQDVSKFLEWQKQILGKELDQQLTDTECRRLQGKLSYEEAILARQNCLQNNQKNAEQVRREKREINQQHEESRLQDRKERKRMAQKVAEGRKNVKQAQTKLQKSKRQIVQEVSEESQGILLQFLKEEEEKYNKRYELVKQRRAIEYVSFLNKKFIDLTQIANHGVFGEMSIAELQERLALLNQTQKKVEEEKRDLIIQEKHAKEQLLLEKLDQISMFREQFGRAAALKQEEKKTKVPVCECILKDKQVLDLQKKIAERSAERKAQTEFLKTAPPKYSEWSKKSWGSKRISQQEDHWKKLEESRQQQFKMLQHGFMSREMTKKWTANEALKTGTSACIMRS</sequence>